<sequence length="758" mass="87404">MNASTSFSDIRNGSENDDPNVAPSSLITEKMLDEESALEKKFASDEQSMRKKVLEQERQLQEENCYKRLKHLLSKSSLYVKFMGDKLAKHEAMMKKKNEQKVKQGSSEKVKERKRKAVESPVKKRQKTNVNILEVFKKENMQDIEEEEKESPTSYVNSSADIEDLEKQPKLLTGGVMRQYQLDGYEWMKSLYENGVNGILADEMGLGKTIQCIAFIAHLIEMGVSGPFLVCGPLSTVPNWYAEFKRFTPDIPVVLYHGDIQEREELRKKISKMTKVGNGRCYPVFITSYAIALNDRGKFRKVLWKMLVIDEAHRIKNFQCKLIEALKEYTGEHRLLLTGTPLQNNLSELWSLLNFILPEIFDDLKVFQSWFDISRLTQKGVKDEILAREQEKQIVSTIHQILAPFLLRRTKLDVKLNIPTKKEVLVECPLSPLQQQYYTAVLKNSIAKLIVPPVENKEALNLDGKRPKRSLKQTKHFGVHEEEVLDLSNLPKYVPQSADNNFNSAEIHLKLRNPLMCLRKICCHPYLISYPLDSYGEYLVDENIVRNSGKLRVLDVLLTELKKRGHKVLLFTQFVSMIEILQDFCHYRGHNYTCLMGDHNLSHRQEEIKKFNEDPDTFLFLISTRAGGLGINLVAADTVIVYDSDWNPQADLQAQDRCHRIGQTKPVVVYRLLIRNTVDEKVYNFAIAKRKLEKVIIQKGRFASKDLAAHQPQITREELLELLEMSEVNGLVKTDEETVLSKQELEKILDRSDMEHTS</sequence>
<evidence type="ECO:0000313" key="21">
    <source>
        <dbReference type="EMBL" id="KAG8184685.1"/>
    </source>
</evidence>
<comment type="similarity">
    <text evidence="2">Belongs to the SNF2/RAD54 helicase family.</text>
</comment>
<reference evidence="21 22" key="1">
    <citation type="journal article" date="2022" name="Nat. Ecol. Evol.">
        <title>A masculinizing supergene underlies an exaggerated male reproductive morph in a spider.</title>
        <authorList>
            <person name="Hendrickx F."/>
            <person name="De Corte Z."/>
            <person name="Sonet G."/>
            <person name="Van Belleghem S.M."/>
            <person name="Kostlbacher S."/>
            <person name="Vangestel C."/>
        </authorList>
    </citation>
    <scope>NUCLEOTIDE SEQUENCE [LARGE SCALE GENOMIC DNA]</scope>
    <source>
        <strain evidence="21">W744_W776</strain>
    </source>
</reference>
<keyword evidence="3" id="KW-0217">Developmental protein</keyword>
<dbReference type="GO" id="GO:0005721">
    <property type="term" value="C:pericentric heterochromatin"/>
    <property type="evidence" value="ECO:0007669"/>
    <property type="project" value="TreeGrafter"/>
</dbReference>
<evidence type="ECO:0000256" key="6">
    <source>
        <dbReference type="ARBA" id="ARBA00022741"/>
    </source>
</evidence>
<evidence type="ECO:0000256" key="10">
    <source>
        <dbReference type="ARBA" id="ARBA00022840"/>
    </source>
</evidence>
<dbReference type="GO" id="GO:0051301">
    <property type="term" value="P:cell division"/>
    <property type="evidence" value="ECO:0007669"/>
    <property type="project" value="UniProtKB-KW"/>
</dbReference>
<evidence type="ECO:0000256" key="9">
    <source>
        <dbReference type="ARBA" id="ARBA00022806"/>
    </source>
</evidence>
<dbReference type="InterPro" id="IPR014001">
    <property type="entry name" value="Helicase_ATP-bd"/>
</dbReference>
<dbReference type="SUPFAM" id="SSF52540">
    <property type="entry name" value="P-loop containing nucleoside triphosphate hydrolases"/>
    <property type="match status" value="2"/>
</dbReference>
<evidence type="ECO:0000256" key="18">
    <source>
        <dbReference type="SAM" id="MobiDB-lite"/>
    </source>
</evidence>
<evidence type="ECO:0000313" key="22">
    <source>
        <dbReference type="Proteomes" id="UP000827092"/>
    </source>
</evidence>
<evidence type="ECO:0000256" key="1">
    <source>
        <dbReference type="ARBA" id="ARBA00004123"/>
    </source>
</evidence>
<dbReference type="Gene3D" id="3.40.50.300">
    <property type="entry name" value="P-loop containing nucleotide triphosphate hydrolases"/>
    <property type="match status" value="1"/>
</dbReference>
<dbReference type="PANTHER" id="PTHR47161">
    <property type="entry name" value="LYMPHOID-SPECIFIC HELICASE"/>
    <property type="match status" value="1"/>
</dbReference>
<dbReference type="SMART" id="SM00490">
    <property type="entry name" value="HELICc"/>
    <property type="match status" value="1"/>
</dbReference>
<dbReference type="PROSITE" id="PS51194">
    <property type="entry name" value="HELICASE_CTER"/>
    <property type="match status" value="1"/>
</dbReference>
<evidence type="ECO:0000256" key="4">
    <source>
        <dbReference type="ARBA" id="ARBA00022553"/>
    </source>
</evidence>
<dbReference type="EMBL" id="JAFNEN010000364">
    <property type="protein sequence ID" value="KAG8184685.1"/>
    <property type="molecule type" value="Genomic_DNA"/>
</dbReference>
<keyword evidence="15" id="KW-0131">Cell cycle</keyword>
<dbReference type="PROSITE" id="PS51192">
    <property type="entry name" value="HELICASE_ATP_BIND_1"/>
    <property type="match status" value="1"/>
</dbReference>
<dbReference type="GO" id="GO:0005634">
    <property type="term" value="C:nucleus"/>
    <property type="evidence" value="ECO:0007669"/>
    <property type="project" value="UniProtKB-SubCell"/>
</dbReference>
<dbReference type="GO" id="GO:0031508">
    <property type="term" value="P:pericentric heterochromatin formation"/>
    <property type="evidence" value="ECO:0007669"/>
    <property type="project" value="TreeGrafter"/>
</dbReference>
<name>A0AAV6UMC0_9ARAC</name>
<evidence type="ECO:0000256" key="16">
    <source>
        <dbReference type="ARBA" id="ARBA00053349"/>
    </source>
</evidence>
<keyword evidence="7" id="KW-0498">Mitosis</keyword>
<dbReference type="AlphaFoldDB" id="A0AAV6UMC0"/>
<keyword evidence="13" id="KW-0804">Transcription</keyword>
<dbReference type="Pfam" id="PF00176">
    <property type="entry name" value="SNF2-rel_dom"/>
    <property type="match status" value="1"/>
</dbReference>
<evidence type="ECO:0000256" key="8">
    <source>
        <dbReference type="ARBA" id="ARBA00022801"/>
    </source>
</evidence>
<evidence type="ECO:0000256" key="17">
    <source>
        <dbReference type="ARBA" id="ARBA00081399"/>
    </source>
</evidence>
<keyword evidence="6" id="KW-0547">Nucleotide-binding</keyword>
<feature type="region of interest" description="Disordered" evidence="18">
    <location>
        <begin position="92"/>
        <end position="123"/>
    </location>
</feature>
<dbReference type="GO" id="GO:0016787">
    <property type="term" value="F:hydrolase activity"/>
    <property type="evidence" value="ECO:0007669"/>
    <property type="project" value="UniProtKB-KW"/>
</dbReference>
<comment type="caution">
    <text evidence="21">The sequence shown here is derived from an EMBL/GenBank/DDBJ whole genome shotgun (WGS) entry which is preliminary data.</text>
</comment>
<dbReference type="Proteomes" id="UP000827092">
    <property type="component" value="Unassembled WGS sequence"/>
</dbReference>
<accession>A0AAV6UMC0</accession>
<dbReference type="InterPro" id="IPR038718">
    <property type="entry name" value="SNF2-like_sf"/>
</dbReference>
<feature type="region of interest" description="Disordered" evidence="18">
    <location>
        <begin position="1"/>
        <end position="26"/>
    </location>
</feature>
<feature type="domain" description="Helicase C-terminal" evidence="20">
    <location>
        <begin position="553"/>
        <end position="708"/>
    </location>
</feature>
<dbReference type="InterPro" id="IPR049730">
    <property type="entry name" value="SNF2/RAD54-like_C"/>
</dbReference>
<dbReference type="GO" id="GO:0004386">
    <property type="term" value="F:helicase activity"/>
    <property type="evidence" value="ECO:0007669"/>
    <property type="project" value="UniProtKB-KW"/>
</dbReference>
<evidence type="ECO:0000256" key="15">
    <source>
        <dbReference type="ARBA" id="ARBA00023306"/>
    </source>
</evidence>
<feature type="compositionally biased region" description="Basic and acidic residues" evidence="18">
    <location>
        <begin position="92"/>
        <end position="122"/>
    </location>
</feature>
<evidence type="ECO:0000256" key="12">
    <source>
        <dbReference type="ARBA" id="ARBA00023054"/>
    </source>
</evidence>
<dbReference type="GO" id="GO:0044027">
    <property type="term" value="P:negative regulation of gene expression via chromosomal CpG island methylation"/>
    <property type="evidence" value="ECO:0007669"/>
    <property type="project" value="TreeGrafter"/>
</dbReference>
<proteinExistence type="inferred from homology"/>
<organism evidence="21 22">
    <name type="scientific">Oedothorax gibbosus</name>
    <dbReference type="NCBI Taxonomy" id="931172"/>
    <lineage>
        <taxon>Eukaryota</taxon>
        <taxon>Metazoa</taxon>
        <taxon>Ecdysozoa</taxon>
        <taxon>Arthropoda</taxon>
        <taxon>Chelicerata</taxon>
        <taxon>Arachnida</taxon>
        <taxon>Araneae</taxon>
        <taxon>Araneomorphae</taxon>
        <taxon>Entelegynae</taxon>
        <taxon>Araneoidea</taxon>
        <taxon>Linyphiidae</taxon>
        <taxon>Erigoninae</taxon>
        <taxon>Oedothorax</taxon>
    </lineage>
</organism>
<evidence type="ECO:0000256" key="7">
    <source>
        <dbReference type="ARBA" id="ARBA00022776"/>
    </source>
</evidence>
<protein>
    <recommendedName>
        <fullName evidence="17">Proliferation-associated SNF2-like protein</fullName>
    </recommendedName>
</protein>
<dbReference type="Pfam" id="PF00271">
    <property type="entry name" value="Helicase_C"/>
    <property type="match status" value="1"/>
</dbReference>
<dbReference type="GO" id="GO:0006346">
    <property type="term" value="P:DNA methylation-dependent constitutive heterochromatin formation"/>
    <property type="evidence" value="ECO:0007669"/>
    <property type="project" value="TreeGrafter"/>
</dbReference>
<dbReference type="PANTHER" id="PTHR47161:SF1">
    <property type="entry name" value="LYMPHOID-SPECIFIC HELICASE"/>
    <property type="match status" value="1"/>
</dbReference>
<dbReference type="SMART" id="SM00487">
    <property type="entry name" value="DEXDc"/>
    <property type="match status" value="1"/>
</dbReference>
<dbReference type="CDD" id="cd18793">
    <property type="entry name" value="SF2_C_SNF"/>
    <property type="match status" value="1"/>
</dbReference>
<evidence type="ECO:0000256" key="5">
    <source>
        <dbReference type="ARBA" id="ARBA00022618"/>
    </source>
</evidence>
<feature type="compositionally biased region" description="Polar residues" evidence="18">
    <location>
        <begin position="1"/>
        <end position="13"/>
    </location>
</feature>
<keyword evidence="9" id="KW-0347">Helicase</keyword>
<dbReference type="InterPro" id="IPR027417">
    <property type="entry name" value="P-loop_NTPase"/>
</dbReference>
<comment type="function">
    <text evidence="16">Plays an essential role in normal development and survival. Involved in regulation of the expansion or survival of lymphoid cells. Required for de novo or maintenance DNA methylation. May control silencing of the imprinted CDKN1C gene through DNA methylation. May play a role in formation and organization of heterochromatin, implying a functional role in the regulation of transcription and mitosis.</text>
</comment>
<dbReference type="Gene3D" id="3.40.50.10810">
    <property type="entry name" value="Tandem AAA-ATPase domain"/>
    <property type="match status" value="1"/>
</dbReference>
<gene>
    <name evidence="21" type="ORF">JTE90_013078</name>
</gene>
<evidence type="ECO:0000256" key="14">
    <source>
        <dbReference type="ARBA" id="ARBA00023242"/>
    </source>
</evidence>
<dbReference type="FunFam" id="3.40.50.300:FF:000577">
    <property type="entry name" value="lymphoid-specific helicase isoform X1"/>
    <property type="match status" value="1"/>
</dbReference>
<dbReference type="GO" id="GO:0005524">
    <property type="term" value="F:ATP binding"/>
    <property type="evidence" value="ECO:0007669"/>
    <property type="project" value="UniProtKB-KW"/>
</dbReference>
<evidence type="ECO:0000256" key="13">
    <source>
        <dbReference type="ARBA" id="ARBA00023163"/>
    </source>
</evidence>
<evidence type="ECO:0000259" key="19">
    <source>
        <dbReference type="PROSITE" id="PS51192"/>
    </source>
</evidence>
<keyword evidence="8" id="KW-0378">Hydrolase</keyword>
<comment type="subcellular location">
    <subcellularLocation>
        <location evidence="1">Nucleus</location>
    </subcellularLocation>
</comment>
<keyword evidence="11" id="KW-0805">Transcription regulation</keyword>
<evidence type="ECO:0000259" key="20">
    <source>
        <dbReference type="PROSITE" id="PS51194"/>
    </source>
</evidence>
<keyword evidence="22" id="KW-1185">Reference proteome</keyword>
<keyword evidence="12" id="KW-0175">Coiled coil</keyword>
<dbReference type="InterPro" id="IPR001650">
    <property type="entry name" value="Helicase_C-like"/>
</dbReference>
<dbReference type="InterPro" id="IPR000330">
    <property type="entry name" value="SNF2_N"/>
</dbReference>
<keyword evidence="4" id="KW-0597">Phosphoprotein</keyword>
<dbReference type="FunFam" id="3.40.50.10810:FF:000015">
    <property type="entry name" value="lymphoid-specific helicase isoform X1"/>
    <property type="match status" value="1"/>
</dbReference>
<keyword evidence="14" id="KW-0539">Nucleus</keyword>
<evidence type="ECO:0000256" key="2">
    <source>
        <dbReference type="ARBA" id="ARBA00007025"/>
    </source>
</evidence>
<feature type="domain" description="Helicase ATP-binding" evidence="19">
    <location>
        <begin position="189"/>
        <end position="359"/>
    </location>
</feature>
<evidence type="ECO:0000256" key="3">
    <source>
        <dbReference type="ARBA" id="ARBA00022473"/>
    </source>
</evidence>
<dbReference type="GO" id="GO:0003682">
    <property type="term" value="F:chromatin binding"/>
    <property type="evidence" value="ECO:0007669"/>
    <property type="project" value="TreeGrafter"/>
</dbReference>
<evidence type="ECO:0000256" key="11">
    <source>
        <dbReference type="ARBA" id="ARBA00023015"/>
    </source>
</evidence>
<keyword evidence="5" id="KW-0132">Cell division</keyword>
<keyword evidence="10" id="KW-0067">ATP-binding</keyword>